<sequence length="155" mass="16606">MSPLGYAFFRAPGPDAVRAAFDAGPALHDPAAAFEVLHPADADPGDVLELLDELVRTRPDADLVDRTVWPSAERPHCFEIPGDPWTTGPWAHQLTAATRDLLATTPARTLLALRPHRRTPPAAALAALAALTPLARRAATAGEHLYYWLAAPPAE</sequence>
<protein>
    <submittedName>
        <fullName evidence="1">Uncharacterized protein</fullName>
    </submittedName>
</protein>
<keyword evidence="2" id="KW-1185">Reference proteome</keyword>
<dbReference type="RefSeq" id="WP_344550779.1">
    <property type="nucleotide sequence ID" value="NZ_BAAANS010000006.1"/>
</dbReference>
<accession>A0ABN2WE21</accession>
<evidence type="ECO:0000313" key="2">
    <source>
        <dbReference type="Proteomes" id="UP001500897"/>
    </source>
</evidence>
<name>A0ABN2WE21_9ACTN</name>
<evidence type="ECO:0000313" key="1">
    <source>
        <dbReference type="EMBL" id="GAA2089553.1"/>
    </source>
</evidence>
<dbReference type="EMBL" id="BAAANS010000006">
    <property type="protein sequence ID" value="GAA2089553.1"/>
    <property type="molecule type" value="Genomic_DNA"/>
</dbReference>
<dbReference type="Proteomes" id="UP001500897">
    <property type="component" value="Unassembled WGS sequence"/>
</dbReference>
<proteinExistence type="predicted"/>
<organism evidence="1 2">
    <name type="scientific">Kitasatospora saccharophila</name>
    <dbReference type="NCBI Taxonomy" id="407973"/>
    <lineage>
        <taxon>Bacteria</taxon>
        <taxon>Bacillati</taxon>
        <taxon>Actinomycetota</taxon>
        <taxon>Actinomycetes</taxon>
        <taxon>Kitasatosporales</taxon>
        <taxon>Streptomycetaceae</taxon>
        <taxon>Kitasatospora</taxon>
    </lineage>
</organism>
<reference evidence="1 2" key="1">
    <citation type="journal article" date="2019" name="Int. J. Syst. Evol. Microbiol.">
        <title>The Global Catalogue of Microorganisms (GCM) 10K type strain sequencing project: providing services to taxonomists for standard genome sequencing and annotation.</title>
        <authorList>
            <consortium name="The Broad Institute Genomics Platform"/>
            <consortium name="The Broad Institute Genome Sequencing Center for Infectious Disease"/>
            <person name="Wu L."/>
            <person name="Ma J."/>
        </authorList>
    </citation>
    <scope>NUCLEOTIDE SEQUENCE [LARGE SCALE GENOMIC DNA]</scope>
    <source>
        <strain evidence="1 2">JCM 14559</strain>
    </source>
</reference>
<comment type="caution">
    <text evidence="1">The sequence shown here is derived from an EMBL/GenBank/DDBJ whole genome shotgun (WGS) entry which is preliminary data.</text>
</comment>
<gene>
    <name evidence="1" type="ORF">GCM10009759_12460</name>
</gene>